<dbReference type="GO" id="GO:0005634">
    <property type="term" value="C:nucleus"/>
    <property type="evidence" value="ECO:0007669"/>
    <property type="project" value="UniProtKB-SubCell"/>
</dbReference>
<dbReference type="PANTHER" id="PTHR13026">
    <property type="entry name" value="NNP-1 PROTEIN NOVEL NUCLEAR PROTEIN 1 NOP52"/>
    <property type="match status" value="1"/>
</dbReference>
<feature type="compositionally biased region" description="Polar residues" evidence="4">
    <location>
        <begin position="772"/>
        <end position="782"/>
    </location>
</feature>
<feature type="compositionally biased region" description="Basic and acidic residues" evidence="4">
    <location>
        <begin position="432"/>
        <end position="443"/>
    </location>
</feature>
<dbReference type="EMBL" id="JAIQCJ010000963">
    <property type="protein sequence ID" value="KAJ8793606.1"/>
    <property type="molecule type" value="Genomic_DNA"/>
</dbReference>
<keyword evidence="6" id="KW-1185">Reference proteome</keyword>
<evidence type="ECO:0000313" key="6">
    <source>
        <dbReference type="Proteomes" id="UP001159641"/>
    </source>
</evidence>
<evidence type="ECO:0000256" key="3">
    <source>
        <dbReference type="ARBA" id="ARBA00023242"/>
    </source>
</evidence>
<feature type="region of interest" description="Disordered" evidence="4">
    <location>
        <begin position="743"/>
        <end position="802"/>
    </location>
</feature>
<dbReference type="PANTHER" id="PTHR13026:SF2">
    <property type="entry name" value="RIBOSOMAL RNA PROCESSING PROTEIN 1 HOMOLOG B"/>
    <property type="match status" value="1"/>
</dbReference>
<protein>
    <recommendedName>
        <fullName evidence="7">Ribosomal RNA processing protein 1 B</fullName>
    </recommendedName>
</protein>
<sequence length="802" mass="88465">MAPAMQPAEIQFAQRLASHEKGIRDRAVKKLRQYISVKTQRETGGFSQEELLKIWKGLFYCMWVQDEPLLQPVSEQANERTSGFHTEPCGATVPEELANTISQLIHVVNNSEAQHLFLQTFWQTVNREWPDIDGLRLDKYHMLIRLVLRQSFEVLKRNGWEESRIKLFLDVLMKEILHPESQSPNGVKFHFIDIYLDELSKVGGKELLADQNLKFIDPFCKVAAKTKDQTLVQTIARGVFEVIVDQSPFAPEETVEEQKTKVSDSDLSEEETSGKEMTWRKAIRRKKTALGRYHSRKEEVGEEGGWDGGGSVEDAGLLLQFDYKAVADRLLEITNRKNIPPFNRKRLSKLIKNSQFVCQKCGGDTITTIQVVHRAAPGLVTDDRFQDLSEGEENEKIIIAGSISHLSFAEDTSADEDDQTLSQGRHKKKGKKLLEKTDLERGRGTKFSPAEEEEGAGSIPKRKRKKKKKNHLRPEHFGPGGEATCPEQNGSREPEAGPGRAREASAQEERAQEAGAAELGTVATPGPQEQSGLEPTSLHSRRKRLRKRSLRVQVEGPEGAAPAPAGGAPVLKRRRELGALLVNGSGPPTPAWPLPRREGPPASPADRGDCPAIPPQGGKLKKRMGEPGGLDLYDPSAQKAAILKKRKKMKEMSKLAEHGGVKLVQALGSGGALSPLKKQLRTQKDFVKFDAASSPKPLFFRKAKGSGAATLPGPGLQPHGTPSSSKKVTFGLSRNTTAEFKKTDKSILVSPTGPSRVAFNPEQRPLHGVLKTPSSSPASTPLGTKKPLTSVPKRRPTAIDFF</sequence>
<evidence type="ECO:0000256" key="2">
    <source>
        <dbReference type="ARBA" id="ARBA00006374"/>
    </source>
</evidence>
<gene>
    <name evidence="5" type="ORF">J1605_003614</name>
</gene>
<dbReference type="Pfam" id="PF05997">
    <property type="entry name" value="Nop52"/>
    <property type="match status" value="2"/>
</dbReference>
<dbReference type="AlphaFoldDB" id="A0AB34HPI2"/>
<organism evidence="5 6">
    <name type="scientific">Eschrichtius robustus</name>
    <name type="common">California gray whale</name>
    <name type="synonym">Eschrichtius gibbosus</name>
    <dbReference type="NCBI Taxonomy" id="9764"/>
    <lineage>
        <taxon>Eukaryota</taxon>
        <taxon>Metazoa</taxon>
        <taxon>Chordata</taxon>
        <taxon>Craniata</taxon>
        <taxon>Vertebrata</taxon>
        <taxon>Euteleostomi</taxon>
        <taxon>Mammalia</taxon>
        <taxon>Eutheria</taxon>
        <taxon>Laurasiatheria</taxon>
        <taxon>Artiodactyla</taxon>
        <taxon>Whippomorpha</taxon>
        <taxon>Cetacea</taxon>
        <taxon>Mysticeti</taxon>
        <taxon>Eschrichtiidae</taxon>
        <taxon>Eschrichtius</taxon>
    </lineage>
</organism>
<dbReference type="Proteomes" id="UP001159641">
    <property type="component" value="Unassembled WGS sequence"/>
</dbReference>
<proteinExistence type="inferred from homology"/>
<evidence type="ECO:0000256" key="1">
    <source>
        <dbReference type="ARBA" id="ARBA00004123"/>
    </source>
</evidence>
<feature type="region of interest" description="Disordered" evidence="4">
    <location>
        <begin position="410"/>
        <end position="633"/>
    </location>
</feature>
<comment type="caution">
    <text evidence="5">The sequence shown here is derived from an EMBL/GenBank/DDBJ whole genome shotgun (WGS) entry which is preliminary data.</text>
</comment>
<evidence type="ECO:0000313" key="5">
    <source>
        <dbReference type="EMBL" id="KAJ8793606.1"/>
    </source>
</evidence>
<feature type="region of interest" description="Disordered" evidence="4">
    <location>
        <begin position="704"/>
        <end position="728"/>
    </location>
</feature>
<dbReference type="GO" id="GO:0006364">
    <property type="term" value="P:rRNA processing"/>
    <property type="evidence" value="ECO:0007669"/>
    <property type="project" value="InterPro"/>
</dbReference>
<accession>A0AB34HPI2</accession>
<comment type="similarity">
    <text evidence="2">Belongs to the RRP1 family.</text>
</comment>
<comment type="subcellular location">
    <subcellularLocation>
        <location evidence="1">Nucleus</location>
    </subcellularLocation>
</comment>
<reference evidence="5 6" key="1">
    <citation type="submission" date="2022-11" db="EMBL/GenBank/DDBJ databases">
        <title>Whole genome sequence of Eschrichtius robustus ER-17-0199.</title>
        <authorList>
            <person name="Bruniche-Olsen A."/>
            <person name="Black A.N."/>
            <person name="Fields C.J."/>
            <person name="Walden K."/>
            <person name="Dewoody J.A."/>
        </authorList>
    </citation>
    <scope>NUCLEOTIDE SEQUENCE [LARGE SCALE GENOMIC DNA]</scope>
    <source>
        <strain evidence="5">ER-17-0199</strain>
        <tissue evidence="5">Blubber</tissue>
    </source>
</reference>
<evidence type="ECO:0008006" key="7">
    <source>
        <dbReference type="Google" id="ProtNLM"/>
    </source>
</evidence>
<name>A0AB34HPI2_ESCRO</name>
<keyword evidence="3" id="KW-0539">Nucleus</keyword>
<feature type="compositionally biased region" description="Basic residues" evidence="4">
    <location>
        <begin position="539"/>
        <end position="550"/>
    </location>
</feature>
<dbReference type="InterPro" id="IPR010301">
    <property type="entry name" value="RRP1"/>
</dbReference>
<feature type="compositionally biased region" description="Polar residues" evidence="4">
    <location>
        <begin position="527"/>
        <end position="538"/>
    </location>
</feature>
<feature type="compositionally biased region" description="Low complexity" evidence="4">
    <location>
        <begin position="555"/>
        <end position="569"/>
    </location>
</feature>
<feature type="compositionally biased region" description="Basic and acidic residues" evidence="4">
    <location>
        <begin position="490"/>
        <end position="512"/>
    </location>
</feature>
<evidence type="ECO:0000256" key="4">
    <source>
        <dbReference type="SAM" id="MobiDB-lite"/>
    </source>
</evidence>
<feature type="region of interest" description="Disordered" evidence="4">
    <location>
        <begin position="251"/>
        <end position="276"/>
    </location>
</feature>
<dbReference type="GO" id="GO:0030688">
    <property type="term" value="C:preribosome, small subunit precursor"/>
    <property type="evidence" value="ECO:0007669"/>
    <property type="project" value="InterPro"/>
</dbReference>
<feature type="compositionally biased region" description="Basic residues" evidence="4">
    <location>
        <begin position="460"/>
        <end position="471"/>
    </location>
</feature>